<dbReference type="InterPro" id="IPR008451">
    <property type="entry name" value="Chromadorea_ALT"/>
</dbReference>
<reference evidence="2" key="1">
    <citation type="submission" date="2013-10" db="EMBL/GenBank/DDBJ databases">
        <title>Genome sequencing of Onchocerca volvulus.</title>
        <authorList>
            <person name="Cotton J."/>
            <person name="Tsai J."/>
            <person name="Stanley E."/>
            <person name="Tracey A."/>
            <person name="Holroyd N."/>
            <person name="Lustigman S."/>
            <person name="Berriman M."/>
        </authorList>
    </citation>
    <scope>NUCLEOTIDE SEQUENCE</scope>
</reference>
<dbReference type="Pfam" id="PF05535">
    <property type="entry name" value="Chromadorea_ALT"/>
    <property type="match status" value="1"/>
</dbReference>
<protein>
    <submittedName>
        <fullName evidence="1">Uncharacterized protein</fullName>
    </submittedName>
</protein>
<keyword evidence="2" id="KW-1185">Reference proteome</keyword>
<dbReference type="AlphaFoldDB" id="A0A8R1XTI0"/>
<reference evidence="1" key="2">
    <citation type="submission" date="2022-06" db="UniProtKB">
        <authorList>
            <consortium name="EnsemblMetazoa"/>
        </authorList>
    </citation>
    <scope>IDENTIFICATION</scope>
</reference>
<organism evidence="1 2">
    <name type="scientific">Onchocerca volvulus</name>
    <dbReference type="NCBI Taxonomy" id="6282"/>
    <lineage>
        <taxon>Eukaryota</taxon>
        <taxon>Metazoa</taxon>
        <taxon>Ecdysozoa</taxon>
        <taxon>Nematoda</taxon>
        <taxon>Chromadorea</taxon>
        <taxon>Rhabditida</taxon>
        <taxon>Spirurina</taxon>
        <taxon>Spiruromorpha</taxon>
        <taxon>Filarioidea</taxon>
        <taxon>Onchocercidae</taxon>
        <taxon>Onchocerca</taxon>
    </lineage>
</organism>
<proteinExistence type="predicted"/>
<name>A0A8R1XTI0_ONCVO</name>
<sequence>MGYQKNALFILIAANMQEPIYWQNLAWNQFRTNEGCYCDPVLNKCIIERITLLGPVNKILNNAYCAPKATSHYP</sequence>
<evidence type="ECO:0000313" key="1">
    <source>
        <dbReference type="EnsemblMetazoa" id="OVOC11672.1"/>
    </source>
</evidence>
<accession>A0A8R1XTI0</accession>
<dbReference type="Proteomes" id="UP000024404">
    <property type="component" value="Unassembled WGS sequence"/>
</dbReference>
<dbReference type="EMBL" id="CMVM020000002">
    <property type="status" value="NOT_ANNOTATED_CDS"/>
    <property type="molecule type" value="Genomic_DNA"/>
</dbReference>
<dbReference type="EnsemblMetazoa" id="OVOC11672.1">
    <property type="protein sequence ID" value="OVOC11672.1"/>
    <property type="gene ID" value="WBGene00248481"/>
</dbReference>
<evidence type="ECO:0000313" key="2">
    <source>
        <dbReference type="Proteomes" id="UP000024404"/>
    </source>
</evidence>